<comment type="caution">
    <text evidence="1">The sequence shown here is derived from an EMBL/GenBank/DDBJ whole genome shotgun (WGS) entry which is preliminary data.</text>
</comment>
<name>A0A5B7E9W8_PORTR</name>
<dbReference type="AlphaFoldDB" id="A0A5B7E9W8"/>
<dbReference type="EMBL" id="VSRR010002331">
    <property type="protein sequence ID" value="MPC30872.1"/>
    <property type="molecule type" value="Genomic_DNA"/>
</dbReference>
<reference evidence="1 2" key="1">
    <citation type="submission" date="2019-05" db="EMBL/GenBank/DDBJ databases">
        <title>Another draft genome of Portunus trituberculatus and its Hox gene families provides insights of decapod evolution.</title>
        <authorList>
            <person name="Jeong J.-H."/>
            <person name="Song I."/>
            <person name="Kim S."/>
            <person name="Choi T."/>
            <person name="Kim D."/>
            <person name="Ryu S."/>
            <person name="Kim W."/>
        </authorList>
    </citation>
    <scope>NUCLEOTIDE SEQUENCE [LARGE SCALE GENOMIC DNA]</scope>
    <source>
        <tissue evidence="1">Muscle</tissue>
    </source>
</reference>
<proteinExistence type="predicted"/>
<evidence type="ECO:0000313" key="2">
    <source>
        <dbReference type="Proteomes" id="UP000324222"/>
    </source>
</evidence>
<evidence type="ECO:0000313" key="1">
    <source>
        <dbReference type="EMBL" id="MPC30872.1"/>
    </source>
</evidence>
<gene>
    <name evidence="1" type="ORF">E2C01_024143</name>
</gene>
<keyword evidence="2" id="KW-1185">Reference proteome</keyword>
<dbReference type="Proteomes" id="UP000324222">
    <property type="component" value="Unassembled WGS sequence"/>
</dbReference>
<organism evidence="1 2">
    <name type="scientific">Portunus trituberculatus</name>
    <name type="common">Swimming crab</name>
    <name type="synonym">Neptunus trituberculatus</name>
    <dbReference type="NCBI Taxonomy" id="210409"/>
    <lineage>
        <taxon>Eukaryota</taxon>
        <taxon>Metazoa</taxon>
        <taxon>Ecdysozoa</taxon>
        <taxon>Arthropoda</taxon>
        <taxon>Crustacea</taxon>
        <taxon>Multicrustacea</taxon>
        <taxon>Malacostraca</taxon>
        <taxon>Eumalacostraca</taxon>
        <taxon>Eucarida</taxon>
        <taxon>Decapoda</taxon>
        <taxon>Pleocyemata</taxon>
        <taxon>Brachyura</taxon>
        <taxon>Eubrachyura</taxon>
        <taxon>Portunoidea</taxon>
        <taxon>Portunidae</taxon>
        <taxon>Portuninae</taxon>
        <taxon>Portunus</taxon>
    </lineage>
</organism>
<accession>A0A5B7E9W8</accession>
<protein>
    <submittedName>
        <fullName evidence="1">Uncharacterized protein</fullName>
    </submittedName>
</protein>
<dbReference type="OrthoDB" id="46583at2759"/>
<sequence>MEDIFSVKNIGWMSEEPINLKSFYEKYSGIVTSVLDGKKLDTRKDIRQFFPPTLLEDQQDPFAIERLEAACSPDLLTVKNELLPQDISQFPASQTGRACNWYAAILPPHRVPQAMTTPSPLVLFIIHTPDHGGKELSHGQVDCTPA</sequence>